<accession>A0A1F4WG49</accession>
<feature type="coiled-coil region" evidence="1">
    <location>
        <begin position="29"/>
        <end position="59"/>
    </location>
</feature>
<gene>
    <name evidence="2" type="ORF">A2415_04580</name>
</gene>
<sequence>MDQNSEKPELKFEKNKLTLTETVVQIFNLDEAIQRLNQLRKQITEIKQKKATLEEYLKKKKWEEELEMINKTLIKFVELETEWSGLINPRISEIKEEIKKQARKDKIKRGYDRYDDIQEKINIMNQIIGPLASKFEIDMNDNIIMDIKKEFDKI</sequence>
<dbReference type="AlphaFoldDB" id="A0A1F4WG49"/>
<evidence type="ECO:0000313" key="2">
    <source>
        <dbReference type="EMBL" id="OGC68330.1"/>
    </source>
</evidence>
<dbReference type="EMBL" id="MEWA01000049">
    <property type="protein sequence ID" value="OGC68330.1"/>
    <property type="molecule type" value="Genomic_DNA"/>
</dbReference>
<evidence type="ECO:0000313" key="3">
    <source>
        <dbReference type="Proteomes" id="UP000179113"/>
    </source>
</evidence>
<comment type="caution">
    <text evidence="2">The sequence shown here is derived from an EMBL/GenBank/DDBJ whole genome shotgun (WGS) entry which is preliminary data.</text>
</comment>
<dbReference type="Proteomes" id="UP000179113">
    <property type="component" value="Unassembled WGS sequence"/>
</dbReference>
<protein>
    <submittedName>
        <fullName evidence="2">Uncharacterized protein</fullName>
    </submittedName>
</protein>
<organism evidence="2 3">
    <name type="scientific">candidate division WWE3 bacterium RIFOXYC1_FULL_39_7</name>
    <dbReference type="NCBI Taxonomy" id="1802643"/>
    <lineage>
        <taxon>Bacteria</taxon>
        <taxon>Katanobacteria</taxon>
    </lineage>
</organism>
<evidence type="ECO:0000256" key="1">
    <source>
        <dbReference type="SAM" id="Coils"/>
    </source>
</evidence>
<name>A0A1F4WG49_UNCKA</name>
<keyword evidence="1" id="KW-0175">Coiled coil</keyword>
<proteinExistence type="predicted"/>
<reference evidence="2 3" key="1">
    <citation type="journal article" date="2016" name="Nat. Commun.">
        <title>Thousands of microbial genomes shed light on interconnected biogeochemical processes in an aquifer system.</title>
        <authorList>
            <person name="Anantharaman K."/>
            <person name="Brown C.T."/>
            <person name="Hug L.A."/>
            <person name="Sharon I."/>
            <person name="Castelle C.J."/>
            <person name="Probst A.J."/>
            <person name="Thomas B.C."/>
            <person name="Singh A."/>
            <person name="Wilkins M.J."/>
            <person name="Karaoz U."/>
            <person name="Brodie E.L."/>
            <person name="Williams K.H."/>
            <person name="Hubbard S.S."/>
            <person name="Banfield J.F."/>
        </authorList>
    </citation>
    <scope>NUCLEOTIDE SEQUENCE [LARGE SCALE GENOMIC DNA]</scope>
</reference>